<name>A0ABR4RHT2_BORBO</name>
<dbReference type="RefSeq" id="WP_050451020.1">
    <property type="nucleotide sequence ID" value="NZ_JGWH01000056.1"/>
</dbReference>
<gene>
    <name evidence="1" type="ORF">L490_5142</name>
</gene>
<accession>A0ABR4RHT2</accession>
<dbReference type="EMBL" id="JGWH01000056">
    <property type="protein sequence ID" value="KCV36438.1"/>
    <property type="molecule type" value="Genomic_DNA"/>
</dbReference>
<comment type="caution">
    <text evidence="1">The sequence shown here is derived from an EMBL/GenBank/DDBJ whole genome shotgun (WGS) entry which is preliminary data.</text>
</comment>
<feature type="non-terminal residue" evidence="1">
    <location>
        <position position="199"/>
    </location>
</feature>
<keyword evidence="2" id="KW-1185">Reference proteome</keyword>
<protein>
    <submittedName>
        <fullName evidence="1">N-acetyltransferase YedL</fullName>
    </submittedName>
</protein>
<proteinExistence type="predicted"/>
<evidence type="ECO:0000313" key="2">
    <source>
        <dbReference type="Proteomes" id="UP000025756"/>
    </source>
</evidence>
<organism evidence="1 2">
    <name type="scientific">Bordetella bronchiseptica 00-P-2796</name>
    <dbReference type="NCBI Taxonomy" id="1331199"/>
    <lineage>
        <taxon>Bacteria</taxon>
        <taxon>Pseudomonadati</taxon>
        <taxon>Pseudomonadota</taxon>
        <taxon>Betaproteobacteria</taxon>
        <taxon>Burkholderiales</taxon>
        <taxon>Alcaligenaceae</taxon>
        <taxon>Bordetella</taxon>
    </lineage>
</organism>
<dbReference type="Proteomes" id="UP000025756">
    <property type="component" value="Unassembled WGS sequence"/>
</dbReference>
<dbReference type="Pfam" id="PF24175">
    <property type="entry name" value="SU10_adaptor"/>
    <property type="match status" value="1"/>
</dbReference>
<evidence type="ECO:0000313" key="1">
    <source>
        <dbReference type="EMBL" id="KCV36438.1"/>
    </source>
</evidence>
<reference evidence="1 2" key="1">
    <citation type="submission" date="2014-03" db="EMBL/GenBank/DDBJ databases">
        <title>Genome sequence of Bordetella bronchiseptica.</title>
        <authorList>
            <person name="Harvill E."/>
            <person name="Goodfield L.L."/>
            <person name="Ivanov Y.V."/>
            <person name="Meyer J.A."/>
            <person name="Muse S.J."/>
            <person name="Jacobs N."/>
            <person name="Bendor L."/>
            <person name="Smallridge W.E."/>
            <person name="Brinkac L.M."/>
            <person name="Sanka R."/>
            <person name="Kim M."/>
            <person name="Losada L."/>
        </authorList>
    </citation>
    <scope>NUCLEOTIDE SEQUENCE [LARGE SCALE GENOMIC DNA]</scope>
    <source>
        <strain evidence="1 2">00-P-2796</strain>
    </source>
</reference>
<sequence length="199" mass="22017">MKVSEVIDRARIILQDAEADYWDEDELPKWLSDGRLEAYRLRPDLFEVSEDFACAEGARQLLPGGARVLFDVPRNVSAARQRAITVADAGALGRVRPNWRSQAKAQEIRHFLYDERSPGQFDVYPPARAGVVVELSYAKVPAAVTAASADLDLVEEGAYAPALVDYILYRAFLKEADTVPAFHQRAAQHLAACQATLTS</sequence>
<dbReference type="InterPro" id="IPR056209">
    <property type="entry name" value="SU10_adaptor"/>
</dbReference>